<feature type="region of interest" description="Disordered" evidence="1">
    <location>
        <begin position="1357"/>
        <end position="1376"/>
    </location>
</feature>
<keyword evidence="5" id="KW-1185">Reference proteome</keyword>
<dbReference type="PANTHER" id="PTHR38690:SF1">
    <property type="entry name" value="PROTEASE"/>
    <property type="match status" value="1"/>
</dbReference>
<feature type="region of interest" description="Disordered" evidence="1">
    <location>
        <begin position="435"/>
        <end position="458"/>
    </location>
</feature>
<evidence type="ECO:0000313" key="4">
    <source>
        <dbReference type="EMBL" id="PRD66816.1"/>
    </source>
</evidence>
<keyword evidence="2" id="KW-0472">Membrane</keyword>
<dbReference type="Proteomes" id="UP000238589">
    <property type="component" value="Unassembled WGS sequence"/>
</dbReference>
<sequence>MNPVTRPPTAMLRLAAGSARALLWLLLTSCCLVALGWGLLHWIIVPRIENWKPELEQAATQALGLRVEIGALQAESAGLLPQLTLHELRLYDAQGREALRLPRVLGSLSLRSLLGRGFEQLVIDGPQLELRRLADGRITVAGIELASRGGPSAAADWFFAQREFMLRDGLLRWTDELRPQAPPLELRAVSLLLRNPGRQHQLRLDATPPADWGSRFSLRGRFRQPLLSLAGAGELKDWSGELYGEFGELRLQPLRQYLDPGLLQQLELQDGEGSLTFWSELSRGQWTGFTGDLALRQLALRLAPELAPLKLQQLGGRIELKQQAGELEIATRNLAFRTDQGTSWPGGNLRYRESRAAPAAGGAVQQLRLDGDRLDLLALRQLAGHLPLPARGRDWLDRLQPAGLVEQLELQWQAGPQLQGRWQAKGRVSDLSLAAGSASDGRPGLSGASLDFDASDSGGQASLQLEHGALDFPGLFEQPRLDFDRLQTELQWTVAGDSIQVEVPQLRFANADAEGQARGRWQTSDPAGSPPSGQPHSRFPGRLELDATLSRADGTRVHRYLPLGVNAEARHYVRDAVRHGHSRSARFKVRGDLADFPFSRPGSGEFSVQASLSGVELDYVPAMRNAEGRPAWPALSQIDAELQIDGNSLAIVKGRAQLAELPQLRASQVEARIPDLTHAPQLQIKGQIAGPAADALAFVNRSPLRGMTAGALEQARIDGQTQVQLRLELPLEQIEASRVEGLVQFPGNDMQFTPETPTLASTSGSLRFSEQGFNVPQARTQLLGGELVFQGSMAPGKGGVVSFSGQGSASAAGLRAAPWDALQALGQIASGSTGYQVTLEFQGEASALAVSSNLQGLALALPAPLGKSAAESLPMRYEVAPQAASHGRWRDLLSLDLGPAAKPLVSARYEREHQAGQTRVLRGALALGAERPALPARGVQAQLVFDRLSLEDWQDAFDAVQAAPAAAPPLAAPVGTPGNAASLAGDSRAYWPGTVALRARQIDHEGRSFHELELKGQLERNSWRGTIAARQLKGRVEYQPADADSPGRIYARLEHLMLPHSAASEIEQLTQQAPVRLPALDIVVQDFELGSRKLGRLEIEAVNQQPSPAQREAGSVWRLEKLNLSSPEARLQATGHWAIAPQPRNASGTASAVQRRTSLQFKLEIEDAGALLARLGMPGVVRGGQGSLTGQAGWLGSPLALHPPSLNGALQLALERGQFLQADPGLAKLLGVLSLQALPRRLTLDFRDIFSEGFAFDSVRGSARIAQGVISSDNLQMKGVNAAVFLDGSADLGQETQDISALVIPELNAGGASLMAGLVNPAIGLGSFVAQYLIGKPLRAATTQQFHISGSWYDPKVETVEPGSTKPPEKPQGVQP</sequence>
<name>A0A2S9K8M8_9BURK</name>
<organism evidence="4 5">
    <name type="scientific">Malikia granosa</name>
    <dbReference type="NCBI Taxonomy" id="263067"/>
    <lineage>
        <taxon>Bacteria</taxon>
        <taxon>Pseudomonadati</taxon>
        <taxon>Pseudomonadota</taxon>
        <taxon>Betaproteobacteria</taxon>
        <taxon>Burkholderiales</taxon>
        <taxon>Comamonadaceae</taxon>
        <taxon>Malikia</taxon>
    </lineage>
</organism>
<dbReference type="InterPro" id="IPR011836">
    <property type="entry name" value="YhdP"/>
</dbReference>
<comment type="caution">
    <text evidence="4">The sequence shown here is derived from an EMBL/GenBank/DDBJ whole genome shotgun (WGS) entry which is preliminary data.</text>
</comment>
<reference evidence="4 5" key="1">
    <citation type="submission" date="2018-03" db="EMBL/GenBank/DDBJ databases">
        <title>Comparative genomics illustrates the genes involved in a hyperalkaliphilic mechanisms of Serpentinomonas isolated from highly-alkaline calcium-rich serpentinized springs.</title>
        <authorList>
            <person name="Suzuki S."/>
            <person name="Ishii S."/>
            <person name="Walworth N."/>
            <person name="Bird L."/>
            <person name="Kuenen J.G."/>
            <person name="Nealson K.H."/>
        </authorList>
    </citation>
    <scope>NUCLEOTIDE SEQUENCE [LARGE SCALE GENOMIC DNA]</scope>
    <source>
        <strain evidence="4 5">P1</strain>
    </source>
</reference>
<evidence type="ECO:0000313" key="5">
    <source>
        <dbReference type="Proteomes" id="UP000238589"/>
    </source>
</evidence>
<accession>A0A2S9K8M8</accession>
<feature type="transmembrane region" description="Helical" evidence="2">
    <location>
        <begin position="21"/>
        <end position="44"/>
    </location>
</feature>
<dbReference type="Pfam" id="PF13116">
    <property type="entry name" value="YhdP"/>
    <property type="match status" value="1"/>
</dbReference>
<keyword evidence="2" id="KW-1133">Transmembrane helix</keyword>
<dbReference type="EMBL" id="PVLQ01000008">
    <property type="protein sequence ID" value="PRD66816.1"/>
    <property type="molecule type" value="Genomic_DNA"/>
</dbReference>
<feature type="domain" description="YhdP central" evidence="3">
    <location>
        <begin position="12"/>
        <end position="1357"/>
    </location>
</feature>
<dbReference type="InterPro" id="IPR025263">
    <property type="entry name" value="YhdP_central"/>
</dbReference>
<proteinExistence type="predicted"/>
<keyword evidence="2" id="KW-0812">Transmembrane</keyword>
<dbReference type="OrthoDB" id="8521382at2"/>
<feature type="region of interest" description="Disordered" evidence="1">
    <location>
        <begin position="512"/>
        <end position="539"/>
    </location>
</feature>
<evidence type="ECO:0000259" key="3">
    <source>
        <dbReference type="Pfam" id="PF13116"/>
    </source>
</evidence>
<dbReference type="PANTHER" id="PTHR38690">
    <property type="entry name" value="PROTEASE-RELATED"/>
    <property type="match status" value="1"/>
</dbReference>
<gene>
    <name evidence="4" type="ORF">C6P64_01360</name>
</gene>
<evidence type="ECO:0000256" key="1">
    <source>
        <dbReference type="SAM" id="MobiDB-lite"/>
    </source>
</evidence>
<evidence type="ECO:0000256" key="2">
    <source>
        <dbReference type="SAM" id="Phobius"/>
    </source>
</evidence>
<protein>
    <submittedName>
        <fullName evidence="4">TIGR02099 family protein</fullName>
    </submittedName>
</protein>
<dbReference type="NCBIfam" id="TIGR02099">
    <property type="entry name" value="YhdP family protein"/>
    <property type="match status" value="1"/>
</dbReference>